<reference evidence="1 2" key="1">
    <citation type="submission" date="2016-11" db="EMBL/GenBank/DDBJ databases">
        <authorList>
            <person name="Jaros S."/>
            <person name="Januszkiewicz K."/>
            <person name="Wedrychowicz H."/>
        </authorList>
    </citation>
    <scope>NUCLEOTIDE SEQUENCE [LARGE SCALE GENOMIC DNA]</scope>
    <source>
        <strain evidence="1 2">Y1</strain>
    </source>
</reference>
<dbReference type="Proteomes" id="UP000184394">
    <property type="component" value="Unassembled WGS sequence"/>
</dbReference>
<dbReference type="RefSeq" id="WP_072952426.1">
    <property type="nucleotide sequence ID" value="NZ_FRCT01000022.1"/>
</dbReference>
<name>A0A1M7MHR5_RUMFL</name>
<organism evidence="1 2">
    <name type="scientific">Ruminococcus flavefaciens</name>
    <dbReference type="NCBI Taxonomy" id="1265"/>
    <lineage>
        <taxon>Bacteria</taxon>
        <taxon>Bacillati</taxon>
        <taxon>Bacillota</taxon>
        <taxon>Clostridia</taxon>
        <taxon>Eubacteriales</taxon>
        <taxon>Oscillospiraceae</taxon>
        <taxon>Ruminococcus</taxon>
    </lineage>
</organism>
<evidence type="ECO:0000313" key="1">
    <source>
        <dbReference type="EMBL" id="SHM89979.1"/>
    </source>
</evidence>
<sequence length="352" mass="41784">MAHIYDNTVLLYRILSEERRVEFINVINEKNTLNSLTAKDIVSIDFDELLRETKDFHKYYSQIKTILLNQIKEVNYSAFDIPQKIIALDNYNNSSNFITTYYLNKFRSLLPAESSFIYNRTVLKNKQKAKSKIRIEKMIQNIETVTDPEFFSHFSSISNHELIKESDFIIRERSEYEYSSRAVIYFDNVPTLFNVADTSLINFYYDFSYELYKSEMSIGVCEFCHNEFLGSKGIRYCSNPQCQKTYFKIVKNQNEKIRRNSPYVKPITTIDNYISTNKSIFLKKVNKDPKMKLKFEKVEKKVKEDIRDEIKRRKINGLPPNDDSLDGFIKNQKETILHLIWKLLKEYDNNNS</sequence>
<protein>
    <submittedName>
        <fullName evidence="1">Uncharacterized protein</fullName>
    </submittedName>
</protein>
<dbReference type="AlphaFoldDB" id="A0A1M7MHR5"/>
<accession>A0A1M7MHR5</accession>
<proteinExistence type="predicted"/>
<dbReference type="EMBL" id="FRCT01000022">
    <property type="protein sequence ID" value="SHM89979.1"/>
    <property type="molecule type" value="Genomic_DNA"/>
</dbReference>
<evidence type="ECO:0000313" key="2">
    <source>
        <dbReference type="Proteomes" id="UP000184394"/>
    </source>
</evidence>
<gene>
    <name evidence="1" type="ORF">SAMN04487860_12241</name>
</gene>